<dbReference type="Proteomes" id="UP000564629">
    <property type="component" value="Unassembled WGS sequence"/>
</dbReference>
<sequence length="237" mass="25436">MTAVRVPLLRRSRRRDVPEVPARADVLALCSVLLGYPDDDLYALADDLAASVRDLPASEPAEHLRAFWDSFAAQTPAEARAAYVEAFDLRRSSALYLSYYLHGDTRRRGAALLAIKQRYRACGFTPPEDELPDHLPLVLEFAAYAGTALGEGVLRSHRAGIELIRRALADRRSPYARVLDALDALLGPAPAASHAAVDAFTLAGAPTDTVGAEITLAPYGPGWSTDDAACPTPSGGR</sequence>
<organism evidence="2 4">
    <name type="scientific">Cellulomonas hominis</name>
    <dbReference type="NCBI Taxonomy" id="156981"/>
    <lineage>
        <taxon>Bacteria</taxon>
        <taxon>Bacillati</taxon>
        <taxon>Actinomycetota</taxon>
        <taxon>Actinomycetes</taxon>
        <taxon>Micrococcales</taxon>
        <taxon>Cellulomonadaceae</taxon>
        <taxon>Cellulomonas</taxon>
    </lineage>
</organism>
<evidence type="ECO:0000313" key="5">
    <source>
        <dbReference type="Proteomes" id="UP000564629"/>
    </source>
</evidence>
<reference evidence="3 5" key="2">
    <citation type="submission" date="2020-08" db="EMBL/GenBank/DDBJ databases">
        <title>Sequencing the genomes of 1000 actinobacteria strains.</title>
        <authorList>
            <person name="Klenk H.-P."/>
        </authorList>
    </citation>
    <scope>NUCLEOTIDE SEQUENCE [LARGE SCALE GENOMIC DNA]</scope>
    <source>
        <strain evidence="3 5">DSM 9581</strain>
    </source>
</reference>
<dbReference type="GO" id="GO:0016530">
    <property type="term" value="F:metallochaperone activity"/>
    <property type="evidence" value="ECO:0007669"/>
    <property type="project" value="TreeGrafter"/>
</dbReference>
<dbReference type="PANTHER" id="PTHR43680">
    <property type="entry name" value="NITRATE REDUCTASE MOLYBDENUM COFACTOR ASSEMBLY CHAPERONE"/>
    <property type="match status" value="1"/>
</dbReference>
<dbReference type="EMBL" id="BJVQ01000055">
    <property type="protein sequence ID" value="GEL47953.1"/>
    <property type="molecule type" value="Genomic_DNA"/>
</dbReference>
<protein>
    <submittedName>
        <fullName evidence="3">Nitrate reductase delta subunit</fullName>
    </submittedName>
    <submittedName>
        <fullName evidence="2">Nitrate reductase molybdenum cofactor assembly chaperone</fullName>
    </submittedName>
</protein>
<dbReference type="Proteomes" id="UP000321723">
    <property type="component" value="Unassembled WGS sequence"/>
</dbReference>
<gene>
    <name evidence="2" type="ORF">CHO01_30690</name>
    <name evidence="3" type="ORF">HNR08_001469</name>
</gene>
<dbReference type="GO" id="GO:0051131">
    <property type="term" value="P:chaperone-mediated protein complex assembly"/>
    <property type="evidence" value="ECO:0007669"/>
    <property type="project" value="InterPro"/>
</dbReference>
<reference evidence="2 4" key="1">
    <citation type="submission" date="2019-07" db="EMBL/GenBank/DDBJ databases">
        <title>Whole genome shotgun sequence of Cellulomonas hominis NBRC 16055.</title>
        <authorList>
            <person name="Hosoyama A."/>
            <person name="Uohara A."/>
            <person name="Ohji S."/>
            <person name="Ichikawa N."/>
        </authorList>
    </citation>
    <scope>NUCLEOTIDE SEQUENCE [LARGE SCALE GENOMIC DNA]</scope>
    <source>
        <strain evidence="2 4">NBRC 16055</strain>
    </source>
</reference>
<keyword evidence="1" id="KW-0534">Nitrate assimilation</keyword>
<evidence type="ECO:0000313" key="4">
    <source>
        <dbReference type="Proteomes" id="UP000321723"/>
    </source>
</evidence>
<proteinExistence type="predicted"/>
<dbReference type="InterPro" id="IPR036411">
    <property type="entry name" value="TorD-like_sf"/>
</dbReference>
<dbReference type="Gene3D" id="1.10.3480.10">
    <property type="entry name" value="TorD-like"/>
    <property type="match status" value="1"/>
</dbReference>
<dbReference type="GO" id="GO:0051082">
    <property type="term" value="F:unfolded protein binding"/>
    <property type="evidence" value="ECO:0007669"/>
    <property type="project" value="InterPro"/>
</dbReference>
<dbReference type="NCBIfam" id="TIGR00684">
    <property type="entry name" value="narJ"/>
    <property type="match status" value="1"/>
</dbReference>
<dbReference type="PANTHER" id="PTHR43680:SF2">
    <property type="entry name" value="NITRATE REDUCTASE MOLYBDENUM COFACTOR ASSEMBLY CHAPERONE NARJ"/>
    <property type="match status" value="1"/>
</dbReference>
<dbReference type="InterPro" id="IPR020945">
    <property type="entry name" value="DMSO/NO3_reduct_chaperone"/>
</dbReference>
<name>A0A511FFG2_9CELL</name>
<dbReference type="Pfam" id="PF02613">
    <property type="entry name" value="Nitrate_red_del"/>
    <property type="match status" value="1"/>
</dbReference>
<evidence type="ECO:0000256" key="1">
    <source>
        <dbReference type="ARBA" id="ARBA00023063"/>
    </source>
</evidence>
<evidence type="ECO:0000313" key="2">
    <source>
        <dbReference type="EMBL" id="GEL47953.1"/>
    </source>
</evidence>
<dbReference type="SUPFAM" id="SSF89155">
    <property type="entry name" value="TorD-like"/>
    <property type="match status" value="1"/>
</dbReference>
<evidence type="ECO:0000313" key="3">
    <source>
        <dbReference type="EMBL" id="MBB5472733.1"/>
    </source>
</evidence>
<accession>A0A511FFG2</accession>
<comment type="caution">
    <text evidence="2">The sequence shown here is derived from an EMBL/GenBank/DDBJ whole genome shotgun (WGS) entry which is preliminary data.</text>
</comment>
<dbReference type="GO" id="GO:0042128">
    <property type="term" value="P:nitrate assimilation"/>
    <property type="evidence" value="ECO:0007669"/>
    <property type="project" value="UniProtKB-KW"/>
</dbReference>
<dbReference type="EMBL" id="JACHDN010000001">
    <property type="protein sequence ID" value="MBB5472733.1"/>
    <property type="molecule type" value="Genomic_DNA"/>
</dbReference>
<keyword evidence="4" id="KW-1185">Reference proteome</keyword>
<dbReference type="AlphaFoldDB" id="A0A511FFG2"/>
<dbReference type="RefSeq" id="WP_168430426.1">
    <property type="nucleotide sequence ID" value="NZ_BJVQ01000055.1"/>
</dbReference>
<dbReference type="InterPro" id="IPR003765">
    <property type="entry name" value="NO3_reductase_chaperone_NarJ"/>
</dbReference>